<accession>A0A6L2LQ52</accession>
<keyword evidence="1 3" id="KW-0645">Protease</keyword>
<dbReference type="Pfam" id="PF13365">
    <property type="entry name" value="Trypsin_2"/>
    <property type="match status" value="1"/>
</dbReference>
<evidence type="ECO:0000256" key="1">
    <source>
        <dbReference type="ARBA" id="ARBA00022670"/>
    </source>
</evidence>
<dbReference type="InterPro" id="IPR051201">
    <property type="entry name" value="Chloro_Bact_Ser_Proteases"/>
</dbReference>
<protein>
    <submittedName>
        <fullName evidence="3">Protease Do-like 5, chloroplastic</fullName>
    </submittedName>
</protein>
<organism evidence="3">
    <name type="scientific">Tanacetum cinerariifolium</name>
    <name type="common">Dalmatian daisy</name>
    <name type="synonym">Chrysanthemum cinerariifolium</name>
    <dbReference type="NCBI Taxonomy" id="118510"/>
    <lineage>
        <taxon>Eukaryota</taxon>
        <taxon>Viridiplantae</taxon>
        <taxon>Streptophyta</taxon>
        <taxon>Embryophyta</taxon>
        <taxon>Tracheophyta</taxon>
        <taxon>Spermatophyta</taxon>
        <taxon>Magnoliopsida</taxon>
        <taxon>eudicotyledons</taxon>
        <taxon>Gunneridae</taxon>
        <taxon>Pentapetalae</taxon>
        <taxon>asterids</taxon>
        <taxon>campanulids</taxon>
        <taxon>Asterales</taxon>
        <taxon>Asteraceae</taxon>
        <taxon>Asteroideae</taxon>
        <taxon>Anthemideae</taxon>
        <taxon>Anthemidinae</taxon>
        <taxon>Tanacetum</taxon>
    </lineage>
</organism>
<gene>
    <name evidence="3" type="ORF">Tci_034402</name>
</gene>
<dbReference type="GO" id="GO:0008233">
    <property type="term" value="F:peptidase activity"/>
    <property type="evidence" value="ECO:0007669"/>
    <property type="project" value="UniProtKB-KW"/>
</dbReference>
<dbReference type="Gene3D" id="1.10.10.750">
    <property type="entry name" value="Ypt/Rab-GAP domain of gyp1p, domain 1"/>
    <property type="match status" value="1"/>
</dbReference>
<dbReference type="InterPro" id="IPR009003">
    <property type="entry name" value="Peptidase_S1_PA"/>
</dbReference>
<dbReference type="Gene3D" id="2.40.10.120">
    <property type="match status" value="1"/>
</dbReference>
<proteinExistence type="predicted"/>
<dbReference type="SUPFAM" id="SSF47923">
    <property type="entry name" value="Ypt/Rab-GAP domain of gyp1p"/>
    <property type="match status" value="1"/>
</dbReference>
<dbReference type="PANTHER" id="PTHR43343:SF6">
    <property type="entry name" value="PROTEASE DO-LIKE 5, CHLOROPLASTIC ISOFORM X1"/>
    <property type="match status" value="1"/>
</dbReference>
<comment type="caution">
    <text evidence="3">The sequence shown here is derived from an EMBL/GenBank/DDBJ whole genome shotgun (WGS) entry which is preliminary data.</text>
</comment>
<dbReference type="FunFam" id="1.10.10.750:FF:000010">
    <property type="entry name" value="EVI5-like protein isoform X1"/>
    <property type="match status" value="1"/>
</dbReference>
<name>A0A6L2LQ52_TANCI</name>
<sequence length="371" mass="42248">MTCNTVKRLTKPLDKPERDFRRLWKATMRSHQNESFVITGRNLFDDEASSSNNIRAKLSMPPKTLHEHSPPIILGNRQKVYHYTYGYDYNMKVFMVDKNGNRLSRNRKIIGVDPSSDLAVLKVDVEGSEVKPVDIGSARKLNAGQSCYAIGNPYGYKNILMTRIVSGFGREIPSPNERKLNKWRKMIGVGGSDWKHYVRWKPHVVKRHIRKGIPGCLRGLVWKLISGCQDLLLMNLDVYKRLALQYRDVSTADKLTEMIQRHLEENNINLLDITGLNQLVQQLNSFLQQIKIRKVCLPQQSHNLVARITSDLIYNKISTRAVHPVLTWGESGLAVVDGLINLLKDTVTSNPVWHGKVDTADEVTEEIILSG</sequence>
<dbReference type="InterPro" id="IPR035969">
    <property type="entry name" value="Rab-GAP_TBC_sf"/>
</dbReference>
<keyword evidence="2" id="KW-0378">Hydrolase</keyword>
<evidence type="ECO:0000313" key="3">
    <source>
        <dbReference type="EMBL" id="GEU62424.1"/>
    </source>
</evidence>
<dbReference type="EMBL" id="BKCJ010004672">
    <property type="protein sequence ID" value="GEU62424.1"/>
    <property type="molecule type" value="Genomic_DNA"/>
</dbReference>
<dbReference type="PANTHER" id="PTHR43343">
    <property type="entry name" value="PEPTIDASE S12"/>
    <property type="match status" value="1"/>
</dbReference>
<reference evidence="3" key="1">
    <citation type="journal article" date="2019" name="Sci. Rep.">
        <title>Draft genome of Tanacetum cinerariifolium, the natural source of mosquito coil.</title>
        <authorList>
            <person name="Yamashiro T."/>
            <person name="Shiraishi A."/>
            <person name="Satake H."/>
            <person name="Nakayama K."/>
        </authorList>
    </citation>
    <scope>NUCLEOTIDE SEQUENCE</scope>
</reference>
<evidence type="ECO:0000256" key="2">
    <source>
        <dbReference type="ARBA" id="ARBA00022801"/>
    </source>
</evidence>
<dbReference type="AlphaFoldDB" id="A0A6L2LQ52"/>
<dbReference type="GO" id="GO:0006508">
    <property type="term" value="P:proteolysis"/>
    <property type="evidence" value="ECO:0007669"/>
    <property type="project" value="UniProtKB-KW"/>
</dbReference>
<dbReference type="SUPFAM" id="SSF50494">
    <property type="entry name" value="Trypsin-like serine proteases"/>
    <property type="match status" value="1"/>
</dbReference>